<dbReference type="Proteomes" id="UP000681722">
    <property type="component" value="Unassembled WGS sequence"/>
</dbReference>
<keyword evidence="7" id="KW-1185">Reference proteome</keyword>
<evidence type="ECO:0000313" key="6">
    <source>
        <dbReference type="EMBL" id="CAF4172312.1"/>
    </source>
</evidence>
<feature type="transmembrane region" description="Helical" evidence="2">
    <location>
        <begin position="6"/>
        <end position="29"/>
    </location>
</feature>
<evidence type="ECO:0000313" key="3">
    <source>
        <dbReference type="EMBL" id="CAF0868666.1"/>
    </source>
</evidence>
<dbReference type="EMBL" id="CAJNOK010002634">
    <property type="protein sequence ID" value="CAF0868666.1"/>
    <property type="molecule type" value="Genomic_DNA"/>
</dbReference>
<comment type="caution">
    <text evidence="4">The sequence shown here is derived from an EMBL/GenBank/DDBJ whole genome shotgun (WGS) entry which is preliminary data.</text>
</comment>
<dbReference type="EMBL" id="CAJOBA010002635">
    <property type="protein sequence ID" value="CAF3653477.1"/>
    <property type="molecule type" value="Genomic_DNA"/>
</dbReference>
<proteinExistence type="predicted"/>
<evidence type="ECO:0000256" key="2">
    <source>
        <dbReference type="SAM" id="Phobius"/>
    </source>
</evidence>
<name>A0A815FDT9_9BILA</name>
<organism evidence="4 7">
    <name type="scientific">Didymodactylos carnosus</name>
    <dbReference type="NCBI Taxonomy" id="1234261"/>
    <lineage>
        <taxon>Eukaryota</taxon>
        <taxon>Metazoa</taxon>
        <taxon>Spiralia</taxon>
        <taxon>Gnathifera</taxon>
        <taxon>Rotifera</taxon>
        <taxon>Eurotatoria</taxon>
        <taxon>Bdelloidea</taxon>
        <taxon>Philodinida</taxon>
        <taxon>Philodinidae</taxon>
        <taxon>Didymodactylos</taxon>
    </lineage>
</organism>
<dbReference type="Proteomes" id="UP000677228">
    <property type="component" value="Unassembled WGS sequence"/>
</dbReference>
<keyword evidence="2" id="KW-1133">Transmembrane helix</keyword>
<protein>
    <submittedName>
        <fullName evidence="4">Uncharacterized protein</fullName>
    </submittedName>
</protein>
<dbReference type="Proteomes" id="UP000663829">
    <property type="component" value="Unassembled WGS sequence"/>
</dbReference>
<keyword evidence="2" id="KW-0812">Transmembrane</keyword>
<gene>
    <name evidence="4" type="ORF">GPM918_LOCUS29618</name>
    <name evidence="3" type="ORF">OVA965_LOCUS8014</name>
    <name evidence="6" type="ORF">SRO942_LOCUS30203</name>
    <name evidence="5" type="ORF">TMI583_LOCUS8010</name>
</gene>
<accession>A0A815FDT9</accession>
<sequence>MEWYMILAIIIIIPLIIVLIILIVCSFIGKRCKITFVKRTTKSTITVKPSESLKQGRCLFHKTKQPPPPPPPLEKKKTFELCIGINKEDNNSNIQEQEKPLLSKKELEKQQKLQEKEEKEQQKLEKQIQQENEERLADKQKLMEERQRIRDQLRIKYNLPSTPEKV</sequence>
<dbReference type="AlphaFoldDB" id="A0A815FDT9"/>
<dbReference type="EMBL" id="CAJOBC010049336">
    <property type="protein sequence ID" value="CAF4172312.1"/>
    <property type="molecule type" value="Genomic_DNA"/>
</dbReference>
<evidence type="ECO:0000256" key="1">
    <source>
        <dbReference type="SAM" id="MobiDB-lite"/>
    </source>
</evidence>
<keyword evidence="2" id="KW-0472">Membrane</keyword>
<feature type="region of interest" description="Disordered" evidence="1">
    <location>
        <begin position="57"/>
        <end position="76"/>
    </location>
</feature>
<feature type="region of interest" description="Disordered" evidence="1">
    <location>
        <begin position="108"/>
        <end position="140"/>
    </location>
</feature>
<evidence type="ECO:0000313" key="4">
    <source>
        <dbReference type="EMBL" id="CAF1324080.1"/>
    </source>
</evidence>
<reference evidence="4" key="1">
    <citation type="submission" date="2021-02" db="EMBL/GenBank/DDBJ databases">
        <authorList>
            <person name="Nowell W R."/>
        </authorList>
    </citation>
    <scope>NUCLEOTIDE SEQUENCE</scope>
</reference>
<evidence type="ECO:0000313" key="7">
    <source>
        <dbReference type="Proteomes" id="UP000663829"/>
    </source>
</evidence>
<dbReference type="EMBL" id="CAJNOQ010013557">
    <property type="protein sequence ID" value="CAF1324080.1"/>
    <property type="molecule type" value="Genomic_DNA"/>
</dbReference>
<dbReference type="Proteomes" id="UP000682733">
    <property type="component" value="Unassembled WGS sequence"/>
</dbReference>
<evidence type="ECO:0000313" key="5">
    <source>
        <dbReference type="EMBL" id="CAF3653477.1"/>
    </source>
</evidence>